<dbReference type="Proteomes" id="UP000274756">
    <property type="component" value="Unassembled WGS sequence"/>
</dbReference>
<dbReference type="EMBL" id="UYYG01001153">
    <property type="protein sequence ID" value="VDN55791.1"/>
    <property type="molecule type" value="Genomic_DNA"/>
</dbReference>
<keyword evidence="3" id="KW-1185">Reference proteome</keyword>
<protein>
    <submittedName>
        <fullName evidence="4">HTH psq-type domain-containing protein</fullName>
    </submittedName>
</protein>
<sequence>MKRLRGDLLGDENLIKKRKQSHTRFTPFKPIKLPEAWKYECRKMQESIRYALSNCQYSDPERKERLFLAVMDALSGKKTIKGAAITHNVVIPCTTLQVYFHRSRLHMEKLMNDHDSGIAEQIEIPVSLSLFGSLVHDDSSANEIVAPRENLALSSVSVDSCECLINKASCSKSLVRTITGSKKRKPKSVHRFIPEPYFCLDPETEKQNYDEFFDTSKNIYLIHMSIGDNLRQLRIPNKSSEQIFAPEASSLDNNDLNSRRTQNNSPYIRNAIAAVLSFSNAPNDVKNRLKWAIMDIQRKKLTIEQACYQYHLLNDCLIAYNQMVEKIVDEKDKSGQSCGNNLEEDCRIIQWSKFKIADKNRCEVGLPLDPKDHERKEKIENCVASVCQASVYPMKMKVICGEQTISAAAYLNHLPISTVYTYVSRARIALSGILPPQITGSSKLPKKLCTRDRNEELMVNNSRKMNEIDKMLTLLLENSNFNETYKQKIFHATLMEPFVYYIFQQVICGSIVVSIIEGASLVMASKLCGVPINSFNFYVQKIRYNLQLSSSLNKISQKENMIVAKCDSTRANISVENFKMIETPSNSSSTPIERTFLLSTANTDTIFRSKKIGQLIKRKNIMNELRPSNSDSCSSPPYEFVCKNNQHPVDDEYELFQNVAHYMCEDKFDEITSMDINIQPRLKEKIYVILRYYNYTGNHDDMCNALLEVFVERKNCDEASSSKTFSSRTLSTYVRLVKALLIAVNKELSDEQSLKLQICETDMDEMMKDNDIMLIHSKSILNSLEHSIKLIISYLVEHRCHQSQDLQEKRQRHALSFEKKILKHQKILDILTNSLSEKDFRKKSTTPSSKLNAINFPIENRLIIGLAKEICSKLFIFPEKMNIPDTVWNEWATLYRQLHPEPYSMHNITLSLCIKSTTRHALQKAALMRREANK</sequence>
<accession>A0A0N4U3U1</accession>
<dbReference type="AlphaFoldDB" id="A0A0N4U3U1"/>
<gene>
    <name evidence="1" type="ORF">DME_LOCUS5764</name>
</gene>
<dbReference type="OrthoDB" id="5805553at2759"/>
<dbReference type="STRING" id="318479.A0A0N4U3U1"/>
<organism evidence="2 4">
    <name type="scientific">Dracunculus medinensis</name>
    <name type="common">Guinea worm</name>
    <dbReference type="NCBI Taxonomy" id="318479"/>
    <lineage>
        <taxon>Eukaryota</taxon>
        <taxon>Metazoa</taxon>
        <taxon>Ecdysozoa</taxon>
        <taxon>Nematoda</taxon>
        <taxon>Chromadorea</taxon>
        <taxon>Rhabditida</taxon>
        <taxon>Spirurina</taxon>
        <taxon>Dracunculoidea</taxon>
        <taxon>Dracunculidae</taxon>
        <taxon>Dracunculus</taxon>
    </lineage>
</organism>
<evidence type="ECO:0000313" key="2">
    <source>
        <dbReference type="Proteomes" id="UP000038040"/>
    </source>
</evidence>
<reference evidence="1 3" key="2">
    <citation type="submission" date="2018-11" db="EMBL/GenBank/DDBJ databases">
        <authorList>
            <consortium name="Pathogen Informatics"/>
        </authorList>
    </citation>
    <scope>NUCLEOTIDE SEQUENCE [LARGE SCALE GENOMIC DNA]</scope>
</reference>
<name>A0A0N4U3U1_DRAME</name>
<evidence type="ECO:0000313" key="3">
    <source>
        <dbReference type="Proteomes" id="UP000274756"/>
    </source>
</evidence>
<reference evidence="4" key="1">
    <citation type="submission" date="2016-04" db="UniProtKB">
        <authorList>
            <consortium name="WormBaseParasite"/>
        </authorList>
    </citation>
    <scope>IDENTIFICATION</scope>
</reference>
<dbReference type="Proteomes" id="UP000038040">
    <property type="component" value="Unplaced"/>
</dbReference>
<evidence type="ECO:0000313" key="4">
    <source>
        <dbReference type="WBParaSite" id="DME_0000140401-mRNA-1"/>
    </source>
</evidence>
<proteinExistence type="predicted"/>
<evidence type="ECO:0000313" key="1">
    <source>
        <dbReference type="EMBL" id="VDN55791.1"/>
    </source>
</evidence>
<dbReference type="WBParaSite" id="DME_0000140401-mRNA-1">
    <property type="protein sequence ID" value="DME_0000140401-mRNA-1"/>
    <property type="gene ID" value="DME_0000140401"/>
</dbReference>